<dbReference type="EMBL" id="REGN01002590">
    <property type="protein sequence ID" value="RNA27154.1"/>
    <property type="molecule type" value="Genomic_DNA"/>
</dbReference>
<organism evidence="1 2">
    <name type="scientific">Brachionus plicatilis</name>
    <name type="common">Marine rotifer</name>
    <name type="synonym">Brachionus muelleri</name>
    <dbReference type="NCBI Taxonomy" id="10195"/>
    <lineage>
        <taxon>Eukaryota</taxon>
        <taxon>Metazoa</taxon>
        <taxon>Spiralia</taxon>
        <taxon>Gnathifera</taxon>
        <taxon>Rotifera</taxon>
        <taxon>Eurotatoria</taxon>
        <taxon>Monogononta</taxon>
        <taxon>Pseudotrocha</taxon>
        <taxon>Ploima</taxon>
        <taxon>Brachionidae</taxon>
        <taxon>Brachionus</taxon>
    </lineage>
</organism>
<sequence length="125" mass="14692">MLIRLVRSSFLLRMAAIIRESPMMPKKMKKNAAVAPNADPKRLVLRFICQKFLNILDQNFNFFLNSSLVIKVQLRRIFIQFTKTYSTDEIKIKNFFLTYVFTQILHPSAVGETKVLHFHPQSFKI</sequence>
<evidence type="ECO:0000313" key="1">
    <source>
        <dbReference type="EMBL" id="RNA27154.1"/>
    </source>
</evidence>
<protein>
    <submittedName>
        <fullName evidence="1">Uncharacterized protein</fullName>
    </submittedName>
</protein>
<comment type="caution">
    <text evidence="1">The sequence shown here is derived from an EMBL/GenBank/DDBJ whole genome shotgun (WGS) entry which is preliminary data.</text>
</comment>
<name>A0A3M7RUA5_BRAPC</name>
<dbReference type="AlphaFoldDB" id="A0A3M7RUA5"/>
<accession>A0A3M7RUA5</accession>
<reference evidence="1 2" key="1">
    <citation type="journal article" date="2018" name="Sci. Rep.">
        <title>Genomic signatures of local adaptation to the degree of environmental predictability in rotifers.</title>
        <authorList>
            <person name="Franch-Gras L."/>
            <person name="Hahn C."/>
            <person name="Garcia-Roger E.M."/>
            <person name="Carmona M.J."/>
            <person name="Serra M."/>
            <person name="Gomez A."/>
        </authorList>
    </citation>
    <scope>NUCLEOTIDE SEQUENCE [LARGE SCALE GENOMIC DNA]</scope>
    <source>
        <strain evidence="1">HYR1</strain>
    </source>
</reference>
<gene>
    <name evidence="1" type="ORF">BpHYR1_028975</name>
</gene>
<proteinExistence type="predicted"/>
<dbReference type="Proteomes" id="UP000276133">
    <property type="component" value="Unassembled WGS sequence"/>
</dbReference>
<evidence type="ECO:0000313" key="2">
    <source>
        <dbReference type="Proteomes" id="UP000276133"/>
    </source>
</evidence>
<keyword evidence="2" id="KW-1185">Reference proteome</keyword>